<evidence type="ECO:0000313" key="2">
    <source>
        <dbReference type="EMBL" id="APW38427.1"/>
    </source>
</evidence>
<keyword evidence="1" id="KW-1133">Transmembrane helix</keyword>
<keyword evidence="1" id="KW-0812">Transmembrane</keyword>
<protein>
    <submittedName>
        <fullName evidence="2">Uncharacterized protein</fullName>
    </submittedName>
</protein>
<dbReference type="KEGG" id="rhy:RD110_15500"/>
<dbReference type="AlphaFoldDB" id="A0A1P8JXE3"/>
<dbReference type="EMBL" id="CP019236">
    <property type="protein sequence ID" value="APW38427.1"/>
    <property type="molecule type" value="Genomic_DNA"/>
</dbReference>
<dbReference type="RefSeq" id="WP_076200306.1">
    <property type="nucleotide sequence ID" value="NZ_CP019236.1"/>
</dbReference>
<name>A0A1P8JXE3_9BURK</name>
<proteinExistence type="predicted"/>
<keyword evidence="3" id="KW-1185">Reference proteome</keyword>
<feature type="transmembrane region" description="Helical" evidence="1">
    <location>
        <begin position="82"/>
        <end position="103"/>
    </location>
</feature>
<evidence type="ECO:0000256" key="1">
    <source>
        <dbReference type="SAM" id="Phobius"/>
    </source>
</evidence>
<evidence type="ECO:0000313" key="3">
    <source>
        <dbReference type="Proteomes" id="UP000186609"/>
    </source>
</evidence>
<keyword evidence="1" id="KW-0472">Membrane</keyword>
<dbReference type="Proteomes" id="UP000186609">
    <property type="component" value="Chromosome"/>
</dbReference>
<feature type="transmembrane region" description="Helical" evidence="1">
    <location>
        <begin position="47"/>
        <end position="70"/>
    </location>
</feature>
<organism evidence="2 3">
    <name type="scientific">Rhodoferax koreensis</name>
    <dbReference type="NCBI Taxonomy" id="1842727"/>
    <lineage>
        <taxon>Bacteria</taxon>
        <taxon>Pseudomonadati</taxon>
        <taxon>Pseudomonadota</taxon>
        <taxon>Betaproteobacteria</taxon>
        <taxon>Burkholderiales</taxon>
        <taxon>Comamonadaceae</taxon>
        <taxon>Rhodoferax</taxon>
    </lineage>
</organism>
<sequence>MISKLFDDGPVKAVFDHVRNAGIAAAVFSAASWMLKSVECDPVRHALNVIGGVALGIGGLCLLTLVLVSGHRKLVRSNLPRSWRWALNAIQWVGWVPFLWAVASRQS</sequence>
<accession>A0A1P8JXE3</accession>
<reference evidence="2 3" key="1">
    <citation type="submission" date="2017-01" db="EMBL/GenBank/DDBJ databases">
        <authorList>
            <person name="Mah S.A."/>
            <person name="Swanson W.J."/>
            <person name="Moy G.W."/>
            <person name="Vacquier V.D."/>
        </authorList>
    </citation>
    <scope>NUCLEOTIDE SEQUENCE [LARGE SCALE GENOMIC DNA]</scope>
    <source>
        <strain evidence="2 3">DCY110</strain>
    </source>
</reference>
<gene>
    <name evidence="2" type="ORF">RD110_15500</name>
</gene>